<dbReference type="KEGG" id="dhe:115483322"/>
<proteinExistence type="inferred from homology"/>
<reference evidence="9" key="1">
    <citation type="submission" date="2025-08" db="UniProtKB">
        <authorList>
            <consortium name="RefSeq"/>
        </authorList>
    </citation>
    <scope>IDENTIFICATION</scope>
    <source>
        <strain evidence="9">15085-1641.00</strain>
        <tissue evidence="9">Whole body</tissue>
    </source>
</reference>
<keyword evidence="8" id="KW-1185">Reference proteome</keyword>
<evidence type="ECO:0000313" key="9">
    <source>
        <dbReference type="RefSeq" id="XP_030080566.1"/>
    </source>
</evidence>
<dbReference type="PRINTS" id="PR00722">
    <property type="entry name" value="CHYMOTRYPSIN"/>
</dbReference>
<protein>
    <recommendedName>
        <fullName evidence="5">Phenoloxidase-activating factor 2</fullName>
    </recommendedName>
    <alternativeName>
        <fullName evidence="6">Prophenoloxidase-activating factor II</fullName>
    </alternativeName>
</protein>
<name>A0A6J2STW9_DROHY</name>
<dbReference type="InterPro" id="IPR009003">
    <property type="entry name" value="Peptidase_S1_PA"/>
</dbReference>
<keyword evidence="3" id="KW-1015">Disulfide bond</keyword>
<evidence type="ECO:0000256" key="3">
    <source>
        <dbReference type="ARBA" id="ARBA00023157"/>
    </source>
</evidence>
<dbReference type="GO" id="GO:0004252">
    <property type="term" value="F:serine-type endopeptidase activity"/>
    <property type="evidence" value="ECO:0007669"/>
    <property type="project" value="InterPro"/>
</dbReference>
<dbReference type="CDD" id="cd00190">
    <property type="entry name" value="Tryp_SPc"/>
    <property type="match status" value="1"/>
</dbReference>
<dbReference type="GO" id="GO:0006508">
    <property type="term" value="P:proteolysis"/>
    <property type="evidence" value="ECO:0007669"/>
    <property type="project" value="InterPro"/>
</dbReference>
<dbReference type="OrthoDB" id="6261922at2759"/>
<evidence type="ECO:0000259" key="7">
    <source>
        <dbReference type="PROSITE" id="PS50240"/>
    </source>
</evidence>
<comment type="subcellular location">
    <subcellularLocation>
        <location evidence="1">Secreted</location>
    </subcellularLocation>
</comment>
<evidence type="ECO:0000256" key="5">
    <source>
        <dbReference type="ARBA" id="ARBA00068096"/>
    </source>
</evidence>
<dbReference type="InterPro" id="IPR001254">
    <property type="entry name" value="Trypsin_dom"/>
</dbReference>
<dbReference type="FunFam" id="2.40.10.10:FF:000038">
    <property type="entry name" value="Serine protease"/>
    <property type="match status" value="1"/>
</dbReference>
<sequence length="306" mass="34159">MFQIHPREIYGNFRCSSRCDALQRTIATEQHVSGLCGVSNPKGIRLTVVNTQHSESQFGEFPWMVAILSHSCIDTSHTCGHTLVGGGSLLAPDVVLTAAHIFTTFKNDNVVARAGEWDSQNTFELLKHQDREVKEINIHPDFNSANGFYDIALLILSSPFDLDEHIGTICLPSPQAHLDLNKCIVTGWGRLKLDDLKSPNIMKKIELPFVNRTKCQEQLRDNTHLGQYFELHESFVCAGGEKDKDACFGDGGSPLVCPIANYNDRYQLVGLVSWGLHCGAENVPGVYANVRMMVPWIRHEIRLLSE</sequence>
<evidence type="ECO:0000256" key="4">
    <source>
        <dbReference type="ARBA" id="ARBA00024195"/>
    </source>
</evidence>
<dbReference type="SMART" id="SM00020">
    <property type="entry name" value="Tryp_SPc"/>
    <property type="match status" value="1"/>
</dbReference>
<dbReference type="Proteomes" id="UP000504633">
    <property type="component" value="Unplaced"/>
</dbReference>
<evidence type="ECO:0000256" key="1">
    <source>
        <dbReference type="ARBA" id="ARBA00004613"/>
    </source>
</evidence>
<dbReference type="SUPFAM" id="SSF50494">
    <property type="entry name" value="Trypsin-like serine proteases"/>
    <property type="match status" value="1"/>
</dbReference>
<evidence type="ECO:0000256" key="6">
    <source>
        <dbReference type="ARBA" id="ARBA00076468"/>
    </source>
</evidence>
<dbReference type="Gene3D" id="2.40.10.10">
    <property type="entry name" value="Trypsin-like serine proteases"/>
    <property type="match status" value="1"/>
</dbReference>
<feature type="domain" description="Peptidase S1" evidence="7">
    <location>
        <begin position="48"/>
        <end position="302"/>
    </location>
</feature>
<evidence type="ECO:0000256" key="2">
    <source>
        <dbReference type="ARBA" id="ARBA00022525"/>
    </source>
</evidence>
<comment type="similarity">
    <text evidence="4">Belongs to the peptidase S1 family. CLIP subfamily.</text>
</comment>
<dbReference type="InterPro" id="IPR001314">
    <property type="entry name" value="Peptidase_S1A"/>
</dbReference>
<keyword evidence="2" id="KW-0964">Secreted</keyword>
<organism evidence="8 9">
    <name type="scientific">Drosophila hydei</name>
    <name type="common">Fruit fly</name>
    <dbReference type="NCBI Taxonomy" id="7224"/>
    <lineage>
        <taxon>Eukaryota</taxon>
        <taxon>Metazoa</taxon>
        <taxon>Ecdysozoa</taxon>
        <taxon>Arthropoda</taxon>
        <taxon>Hexapoda</taxon>
        <taxon>Insecta</taxon>
        <taxon>Pterygota</taxon>
        <taxon>Neoptera</taxon>
        <taxon>Endopterygota</taxon>
        <taxon>Diptera</taxon>
        <taxon>Brachycera</taxon>
        <taxon>Muscomorpha</taxon>
        <taxon>Ephydroidea</taxon>
        <taxon>Drosophilidae</taxon>
        <taxon>Drosophila</taxon>
    </lineage>
</organism>
<dbReference type="GO" id="GO:0005576">
    <property type="term" value="C:extracellular region"/>
    <property type="evidence" value="ECO:0007669"/>
    <property type="project" value="UniProtKB-SubCell"/>
</dbReference>
<dbReference type="RefSeq" id="XP_030080566.1">
    <property type="nucleotide sequence ID" value="XM_030224706.1"/>
</dbReference>
<dbReference type="GeneID" id="115483322"/>
<gene>
    <name evidence="9" type="primary">LOC115483322</name>
</gene>
<dbReference type="InterPro" id="IPR051487">
    <property type="entry name" value="Ser/Thr_Proteases_Immune/Dev"/>
</dbReference>
<dbReference type="OMA" id="DQKRCLV"/>
<dbReference type="InterPro" id="IPR043504">
    <property type="entry name" value="Peptidase_S1_PA_chymotrypsin"/>
</dbReference>
<dbReference type="PANTHER" id="PTHR24256">
    <property type="entry name" value="TRYPTASE-RELATED"/>
    <property type="match status" value="1"/>
</dbReference>
<dbReference type="PROSITE" id="PS50240">
    <property type="entry name" value="TRYPSIN_DOM"/>
    <property type="match status" value="1"/>
</dbReference>
<evidence type="ECO:0000313" key="8">
    <source>
        <dbReference type="Proteomes" id="UP000504633"/>
    </source>
</evidence>
<dbReference type="AlphaFoldDB" id="A0A6J2STW9"/>
<accession>A0A6J2STW9</accession>
<dbReference type="Pfam" id="PF00089">
    <property type="entry name" value="Trypsin"/>
    <property type="match status" value="1"/>
</dbReference>